<dbReference type="GO" id="GO:0005524">
    <property type="term" value="F:ATP binding"/>
    <property type="evidence" value="ECO:0007669"/>
    <property type="project" value="UniProtKB-UniRule"/>
</dbReference>
<feature type="binding site" evidence="5">
    <location>
        <position position="56"/>
    </location>
    <ligand>
        <name>ATP</name>
        <dbReference type="ChEBI" id="CHEBI:30616"/>
    </ligand>
</feature>
<dbReference type="GO" id="GO:0004674">
    <property type="term" value="F:protein serine/threonine kinase activity"/>
    <property type="evidence" value="ECO:0007669"/>
    <property type="project" value="UniProtKB-KW"/>
</dbReference>
<keyword evidence="3 8" id="KW-0418">Kinase</keyword>
<dbReference type="Gene3D" id="1.10.510.10">
    <property type="entry name" value="Transferase(Phosphotransferase) domain 1"/>
    <property type="match status" value="1"/>
</dbReference>
<dbReference type="InterPro" id="IPR017441">
    <property type="entry name" value="Protein_kinase_ATP_BS"/>
</dbReference>
<organism evidence="8">
    <name type="scientific">Anthurium amnicola</name>
    <dbReference type="NCBI Taxonomy" id="1678845"/>
    <lineage>
        <taxon>Eukaryota</taxon>
        <taxon>Viridiplantae</taxon>
        <taxon>Streptophyta</taxon>
        <taxon>Embryophyta</taxon>
        <taxon>Tracheophyta</taxon>
        <taxon>Spermatophyta</taxon>
        <taxon>Magnoliopsida</taxon>
        <taxon>Liliopsida</taxon>
        <taxon>Araceae</taxon>
        <taxon>Pothoideae</taxon>
        <taxon>Potheae</taxon>
        <taxon>Anthurium</taxon>
    </lineage>
</organism>
<dbReference type="InterPro" id="IPR052751">
    <property type="entry name" value="Plant_MAPKKK"/>
</dbReference>
<feature type="domain" description="Protein kinase" evidence="7">
    <location>
        <begin position="21"/>
        <end position="271"/>
    </location>
</feature>
<evidence type="ECO:0000256" key="4">
    <source>
        <dbReference type="ARBA" id="ARBA00022840"/>
    </source>
</evidence>
<evidence type="ECO:0000313" key="8">
    <source>
        <dbReference type="EMBL" id="JAT51397.1"/>
    </source>
</evidence>
<evidence type="ECO:0000256" key="1">
    <source>
        <dbReference type="ARBA" id="ARBA00022679"/>
    </source>
</evidence>
<dbReference type="PANTHER" id="PTHR48011">
    <property type="entry name" value="CCR4-NOT TRANSCRIPTIONAL COMPLEX SUBUNIT CAF120-RELATED"/>
    <property type="match status" value="1"/>
</dbReference>
<dbReference type="PANTHER" id="PTHR48011:SF18">
    <property type="entry name" value="MITOGEN-ACTIVATED PROTEIN KINASE KINASE KINASE 19-RELATED"/>
    <property type="match status" value="1"/>
</dbReference>
<accession>A0A1D1Y9R9</accession>
<proteinExistence type="inferred from homology"/>
<dbReference type="AlphaFoldDB" id="A0A1D1Y9R9"/>
<dbReference type="PROSITE" id="PS50011">
    <property type="entry name" value="PROTEIN_KINASE_DOM"/>
    <property type="match status" value="1"/>
</dbReference>
<dbReference type="Pfam" id="PF00069">
    <property type="entry name" value="Pkinase"/>
    <property type="match status" value="1"/>
</dbReference>
<dbReference type="InterPro" id="IPR008271">
    <property type="entry name" value="Ser/Thr_kinase_AS"/>
</dbReference>
<gene>
    <name evidence="8" type="primary">ANP3_0</name>
    <name evidence="8" type="ORF">g.84780</name>
</gene>
<sequence length="306" mass="33301">MGASQPSEGVSASSEEARMGWVRGEVVGRGGFGTVHLAMVQGDLRRKTRSEVMAVKSSPLAKSASLDRLSGCPEIVACYGDDVTIEPDGRLLYNLLLEYVSGGSLFGLCCGKPMAEPDVRRYTGCILRGLRYIHAAGYVHCDIKPENILVTGDGQAKIADFGLAKRVGVRLGCGNVSLRGTRLYMAPESVSIGEYEPPVDVWAIGCVVSEMATGIPAWLYGQEDEDTALSRCMPDIPDELSEEGRDFLRRCFIRDTRQRWTVDMLLAHPFVTAAAEEKNRGSQGPTSLCSSSTQLCDILRRVHIHL</sequence>
<dbReference type="EMBL" id="GDJX01016539">
    <property type="protein sequence ID" value="JAT51397.1"/>
    <property type="molecule type" value="Transcribed_RNA"/>
</dbReference>
<keyword evidence="4 5" id="KW-0067">ATP-binding</keyword>
<evidence type="ECO:0000256" key="6">
    <source>
        <dbReference type="RuleBase" id="RU000304"/>
    </source>
</evidence>
<protein>
    <submittedName>
        <fullName evidence="8">Mitogen-activated protein kinase kinase kinase 3</fullName>
    </submittedName>
</protein>
<name>A0A1D1Y9R9_9ARAE</name>
<keyword evidence="1" id="KW-0808">Transferase</keyword>
<comment type="similarity">
    <text evidence="6">Belongs to the protein kinase superfamily.</text>
</comment>
<evidence type="ECO:0000259" key="7">
    <source>
        <dbReference type="PROSITE" id="PS50011"/>
    </source>
</evidence>
<dbReference type="PROSITE" id="PS00108">
    <property type="entry name" value="PROTEIN_KINASE_ST"/>
    <property type="match status" value="1"/>
</dbReference>
<dbReference type="GO" id="GO:0007165">
    <property type="term" value="P:signal transduction"/>
    <property type="evidence" value="ECO:0007669"/>
    <property type="project" value="TreeGrafter"/>
</dbReference>
<keyword evidence="6" id="KW-0723">Serine/threonine-protein kinase</keyword>
<dbReference type="SMART" id="SM00220">
    <property type="entry name" value="S_TKc"/>
    <property type="match status" value="1"/>
</dbReference>
<dbReference type="PROSITE" id="PS00107">
    <property type="entry name" value="PROTEIN_KINASE_ATP"/>
    <property type="match status" value="1"/>
</dbReference>
<reference evidence="8" key="1">
    <citation type="submission" date="2015-07" db="EMBL/GenBank/DDBJ databases">
        <title>Transcriptome Assembly of Anthurium amnicola.</title>
        <authorList>
            <person name="Suzuki J."/>
        </authorList>
    </citation>
    <scope>NUCLEOTIDE SEQUENCE</scope>
</reference>
<dbReference type="SUPFAM" id="SSF56112">
    <property type="entry name" value="Protein kinase-like (PK-like)"/>
    <property type="match status" value="1"/>
</dbReference>
<evidence type="ECO:0000256" key="3">
    <source>
        <dbReference type="ARBA" id="ARBA00022777"/>
    </source>
</evidence>
<dbReference type="CDD" id="cd06606">
    <property type="entry name" value="STKc_MAPKKK"/>
    <property type="match status" value="1"/>
</dbReference>
<dbReference type="InterPro" id="IPR000719">
    <property type="entry name" value="Prot_kinase_dom"/>
</dbReference>
<evidence type="ECO:0000256" key="5">
    <source>
        <dbReference type="PROSITE-ProRule" id="PRU10141"/>
    </source>
</evidence>
<dbReference type="InterPro" id="IPR011009">
    <property type="entry name" value="Kinase-like_dom_sf"/>
</dbReference>
<keyword evidence="2 5" id="KW-0547">Nucleotide-binding</keyword>
<evidence type="ECO:0000256" key="2">
    <source>
        <dbReference type="ARBA" id="ARBA00022741"/>
    </source>
</evidence>